<protein>
    <submittedName>
        <fullName evidence="2">Uncharacterized protein</fullName>
    </submittedName>
</protein>
<feature type="region of interest" description="Disordered" evidence="1">
    <location>
        <begin position="799"/>
        <end position="1064"/>
    </location>
</feature>
<feature type="compositionally biased region" description="Basic and acidic residues" evidence="1">
    <location>
        <begin position="158"/>
        <end position="173"/>
    </location>
</feature>
<feature type="compositionally biased region" description="Basic and acidic residues" evidence="1">
    <location>
        <begin position="851"/>
        <end position="862"/>
    </location>
</feature>
<feature type="compositionally biased region" description="Low complexity" evidence="1">
    <location>
        <begin position="85"/>
        <end position="127"/>
    </location>
</feature>
<feature type="region of interest" description="Disordered" evidence="1">
    <location>
        <begin position="351"/>
        <end position="674"/>
    </location>
</feature>
<feature type="region of interest" description="Disordered" evidence="1">
    <location>
        <begin position="85"/>
        <end position="130"/>
    </location>
</feature>
<feature type="compositionally biased region" description="Low complexity" evidence="1">
    <location>
        <begin position="1132"/>
        <end position="1143"/>
    </location>
</feature>
<feature type="compositionally biased region" description="Polar residues" evidence="1">
    <location>
        <begin position="404"/>
        <end position="420"/>
    </location>
</feature>
<feature type="compositionally biased region" description="Polar residues" evidence="1">
    <location>
        <begin position="464"/>
        <end position="474"/>
    </location>
</feature>
<feature type="compositionally biased region" description="Polar residues" evidence="1">
    <location>
        <begin position="278"/>
        <end position="287"/>
    </location>
</feature>
<gene>
    <name evidence="2" type="ORF">FISHEDRAFT_56681</name>
</gene>
<feature type="compositionally biased region" description="Polar residues" evidence="1">
    <location>
        <begin position="213"/>
        <end position="224"/>
    </location>
</feature>
<dbReference type="AlphaFoldDB" id="A0A0D7AI42"/>
<feature type="compositionally biased region" description="Low complexity" evidence="1">
    <location>
        <begin position="225"/>
        <end position="245"/>
    </location>
</feature>
<accession>A0A0D7AI42</accession>
<feature type="compositionally biased region" description="Basic and acidic residues" evidence="1">
    <location>
        <begin position="876"/>
        <end position="892"/>
    </location>
</feature>
<feature type="compositionally biased region" description="Low complexity" evidence="1">
    <location>
        <begin position="294"/>
        <end position="319"/>
    </location>
</feature>
<feature type="compositionally biased region" description="Polar residues" evidence="1">
    <location>
        <begin position="433"/>
        <end position="447"/>
    </location>
</feature>
<dbReference type="OrthoDB" id="3358078at2759"/>
<reference evidence="2 3" key="1">
    <citation type="journal article" date="2015" name="Fungal Genet. Biol.">
        <title>Evolution of novel wood decay mechanisms in Agaricales revealed by the genome sequences of Fistulina hepatica and Cylindrobasidium torrendii.</title>
        <authorList>
            <person name="Floudas D."/>
            <person name="Held B.W."/>
            <person name="Riley R."/>
            <person name="Nagy L.G."/>
            <person name="Koehler G."/>
            <person name="Ransdell A.S."/>
            <person name="Younus H."/>
            <person name="Chow J."/>
            <person name="Chiniquy J."/>
            <person name="Lipzen A."/>
            <person name="Tritt A."/>
            <person name="Sun H."/>
            <person name="Haridas S."/>
            <person name="LaButti K."/>
            <person name="Ohm R.A."/>
            <person name="Kues U."/>
            <person name="Blanchette R.A."/>
            <person name="Grigoriev I.V."/>
            <person name="Minto R.E."/>
            <person name="Hibbett D.S."/>
        </authorList>
    </citation>
    <scope>NUCLEOTIDE SEQUENCE [LARGE SCALE GENOMIC DNA]</scope>
    <source>
        <strain evidence="2 3">ATCC 64428</strain>
    </source>
</reference>
<feature type="compositionally biased region" description="Polar residues" evidence="1">
    <location>
        <begin position="1054"/>
        <end position="1064"/>
    </location>
</feature>
<organism evidence="2 3">
    <name type="scientific">Fistulina hepatica ATCC 64428</name>
    <dbReference type="NCBI Taxonomy" id="1128425"/>
    <lineage>
        <taxon>Eukaryota</taxon>
        <taxon>Fungi</taxon>
        <taxon>Dikarya</taxon>
        <taxon>Basidiomycota</taxon>
        <taxon>Agaricomycotina</taxon>
        <taxon>Agaricomycetes</taxon>
        <taxon>Agaricomycetidae</taxon>
        <taxon>Agaricales</taxon>
        <taxon>Fistulinaceae</taxon>
        <taxon>Fistulina</taxon>
    </lineage>
</organism>
<feature type="compositionally biased region" description="Basic and acidic residues" evidence="1">
    <location>
        <begin position="370"/>
        <end position="381"/>
    </location>
</feature>
<sequence length="1157" mass="127148">MTLNLLMFTRVWLYVTFFPDDDDNDSWTTPPARILPGYWIWFIHALFLTEKLTVFAKERPNSAIYIGHSSQGSFQIPKITGLPELLSESPLPSPTSSGLPSPPATSSTGSGSTGDPGSIALRSSSSSKKLDELNDNNNLFEGSVKVFHAAFSKAAKKPYHDNDDSHDYDFRNNDEEDNTARFSMDRTSSENQDALQRVKSLTLRNRMALDKLSSISRVSSPAPRSQQSFPSNSQSGSSSSSSSQHSRSRHSFPPPDNYLRSGSETERDSLHGDDSQLGLPSSITPRGQSPLLGRSATSTPPPTRSRLSSAPSSPRVSLRTVVTNSPRKRVSTILADDPIASSALAAVANARRSPTLTLSGKKRRPLPPEFFERPDDKRDDFSPDGSMTKSPRSTPSAFPPSPSKRATTISRLQRSFTAYDTNRRHQTRWQSEDMGSSVSNYGSTGNHGTPFRNGDYSDGEHGRPQTTRGGSSENPFRLVGESLRVAGLSRDSPSGLTREPTVRRSSARDGTPPPLSARSSRDVFEDGPRSRSRLDDFGHGLTPGVAEWDRSRSRLDDYSRDEHQRPSTSIGSIRARTSMDEYVRSRLRNDDDRVDDSPSLRSHRSSMPLAPRDRDRDRDVDRDRERDRTLARNRERSLTRRLSDSQRERSQPRYSTLGRQYPSTPGGSSTQTRQQQEAIELCKLMWESYHSFESQLSRSASRMPAARITGASDVLHGAEGLVDAAERLSGLLQQGSAYNLEAQIAMETNGGGSPELAELWRLVGVNYRDNTRVSIEIIRTLTSLLLGVGRTVHDVAVAPSRASSHGSTESSETAHGRSDSLEEPSPKAKELDREETLRRLTSLRPVTSMLTERERERERERYNTPLRSPKAGSDGPRSRLDDQSERRPERNRLVATDSQRTLHAFDNDHEPSPTPASRVHKQLSTDSGFGKRLSSNGSDSPHNSDGVLRSKTLPRPLSSLPSENYRRSQTAIAERETLSSGGESSSSRPRVRRTSDKSKPSPRGSSVSTVRGHGHATSFPGSLTSPNATTAVTTHTVSNKPDSVRFPVRRSESHSSPTESVAFSRPNTISVSALSGIQQQLADSGRRAGALSGGGDDTTERDGRRRPSNNARSVRLSLNRSAAGEAHPADRSAAATTLTPASSGRRPRRQTVTDIWS</sequence>
<feature type="compositionally biased region" description="Polar residues" evidence="1">
    <location>
        <begin position="922"/>
        <end position="943"/>
    </location>
</feature>
<feature type="compositionally biased region" description="Polar residues" evidence="1">
    <location>
        <begin position="385"/>
        <end position="396"/>
    </location>
</feature>
<feature type="region of interest" description="Disordered" evidence="1">
    <location>
        <begin position="1082"/>
        <end position="1157"/>
    </location>
</feature>
<feature type="region of interest" description="Disordered" evidence="1">
    <location>
        <begin position="156"/>
        <end position="175"/>
    </location>
</feature>
<feature type="compositionally biased region" description="Basic and acidic residues" evidence="1">
    <location>
        <begin position="611"/>
        <end position="651"/>
    </location>
</feature>
<feature type="compositionally biased region" description="Basic and acidic residues" evidence="1">
    <location>
        <begin position="263"/>
        <end position="274"/>
    </location>
</feature>
<feature type="compositionally biased region" description="Polar residues" evidence="1">
    <location>
        <begin position="1108"/>
        <end position="1120"/>
    </location>
</feature>
<feature type="compositionally biased region" description="Basic and acidic residues" evidence="1">
    <location>
        <begin position="812"/>
        <end position="838"/>
    </location>
</feature>
<feature type="compositionally biased region" description="Basic and acidic residues" evidence="1">
    <location>
        <begin position="547"/>
        <end position="565"/>
    </location>
</feature>
<feature type="compositionally biased region" description="Polar residues" evidence="1">
    <location>
        <begin position="1019"/>
        <end position="1041"/>
    </location>
</feature>
<evidence type="ECO:0000313" key="2">
    <source>
        <dbReference type="EMBL" id="KIY51540.1"/>
    </source>
</evidence>
<evidence type="ECO:0000313" key="3">
    <source>
        <dbReference type="Proteomes" id="UP000054144"/>
    </source>
</evidence>
<feature type="compositionally biased region" description="Basic and acidic residues" evidence="1">
    <location>
        <begin position="519"/>
        <end position="538"/>
    </location>
</feature>
<feature type="compositionally biased region" description="Polar residues" evidence="1">
    <location>
        <begin position="652"/>
        <end position="674"/>
    </location>
</feature>
<dbReference type="EMBL" id="KN881650">
    <property type="protein sequence ID" value="KIY51540.1"/>
    <property type="molecule type" value="Genomic_DNA"/>
</dbReference>
<keyword evidence="3" id="KW-1185">Reference proteome</keyword>
<feature type="compositionally biased region" description="Polar residues" evidence="1">
    <location>
        <begin position="959"/>
        <end position="971"/>
    </location>
</feature>
<feature type="region of interest" description="Disordered" evidence="1">
    <location>
        <begin position="181"/>
        <end position="328"/>
    </location>
</feature>
<evidence type="ECO:0000256" key="1">
    <source>
        <dbReference type="SAM" id="MobiDB-lite"/>
    </source>
</evidence>
<feature type="compositionally biased region" description="Low complexity" evidence="1">
    <location>
        <begin position="978"/>
        <end position="988"/>
    </location>
</feature>
<feature type="compositionally biased region" description="Basic and acidic residues" evidence="1">
    <location>
        <begin position="577"/>
        <end position="598"/>
    </location>
</feature>
<name>A0A0D7AI42_9AGAR</name>
<dbReference type="Proteomes" id="UP000054144">
    <property type="component" value="Unassembled WGS sequence"/>
</dbReference>
<feature type="compositionally biased region" description="Polar residues" evidence="1">
    <location>
        <begin position="801"/>
        <end position="811"/>
    </location>
</feature>
<proteinExistence type="predicted"/>